<proteinExistence type="predicted"/>
<evidence type="ECO:0000259" key="2">
    <source>
        <dbReference type="Pfam" id="PF26408"/>
    </source>
</evidence>
<gene>
    <name evidence="3" type="ORF">ACFQGB_14895</name>
</gene>
<dbReference type="Pfam" id="PF26408">
    <property type="entry name" value="DUF8106"/>
    <property type="match status" value="1"/>
</dbReference>
<evidence type="ECO:0000313" key="4">
    <source>
        <dbReference type="Proteomes" id="UP001596395"/>
    </source>
</evidence>
<dbReference type="InterPro" id="IPR058419">
    <property type="entry name" value="DUF8106"/>
</dbReference>
<dbReference type="Proteomes" id="UP001596395">
    <property type="component" value="Unassembled WGS sequence"/>
</dbReference>
<evidence type="ECO:0000256" key="1">
    <source>
        <dbReference type="SAM" id="MobiDB-lite"/>
    </source>
</evidence>
<protein>
    <recommendedName>
        <fullName evidence="2">DUF8106 domain-containing protein</fullName>
    </recommendedName>
</protein>
<sequence>MTAEESLQRRESHEPPPATPPKATLFCPDCDREAPADGDWQQRQRSYGVAVHCPRCDARLTLRPQFSDDVTDLVHGD</sequence>
<dbReference type="AlphaFoldDB" id="A0ABD5VFL5"/>
<keyword evidence="4" id="KW-1185">Reference proteome</keyword>
<organism evidence="3 4">
    <name type="scientific">Halorubellus litoreus</name>
    <dbReference type="NCBI Taxonomy" id="755308"/>
    <lineage>
        <taxon>Archaea</taxon>
        <taxon>Methanobacteriati</taxon>
        <taxon>Methanobacteriota</taxon>
        <taxon>Stenosarchaea group</taxon>
        <taxon>Halobacteria</taxon>
        <taxon>Halobacteriales</taxon>
        <taxon>Halorubellaceae</taxon>
        <taxon>Halorubellus</taxon>
    </lineage>
</organism>
<feature type="domain" description="DUF8106" evidence="2">
    <location>
        <begin position="21"/>
        <end position="63"/>
    </location>
</feature>
<comment type="caution">
    <text evidence="3">The sequence shown here is derived from an EMBL/GenBank/DDBJ whole genome shotgun (WGS) entry which is preliminary data.</text>
</comment>
<dbReference type="RefSeq" id="WP_336351092.1">
    <property type="nucleotide sequence ID" value="NZ_JAZAQL010000002.1"/>
</dbReference>
<feature type="compositionally biased region" description="Basic and acidic residues" evidence="1">
    <location>
        <begin position="1"/>
        <end position="14"/>
    </location>
</feature>
<accession>A0ABD5VFL5</accession>
<reference evidence="3 4" key="1">
    <citation type="journal article" date="2019" name="Int. J. Syst. Evol. Microbiol.">
        <title>The Global Catalogue of Microorganisms (GCM) 10K type strain sequencing project: providing services to taxonomists for standard genome sequencing and annotation.</title>
        <authorList>
            <consortium name="The Broad Institute Genomics Platform"/>
            <consortium name="The Broad Institute Genome Sequencing Center for Infectious Disease"/>
            <person name="Wu L."/>
            <person name="Ma J."/>
        </authorList>
    </citation>
    <scope>NUCLEOTIDE SEQUENCE [LARGE SCALE GENOMIC DNA]</scope>
    <source>
        <strain evidence="3 4">GX26</strain>
    </source>
</reference>
<name>A0ABD5VFL5_9EURY</name>
<evidence type="ECO:0000313" key="3">
    <source>
        <dbReference type="EMBL" id="MFC6954150.1"/>
    </source>
</evidence>
<dbReference type="EMBL" id="JBHSXN010000002">
    <property type="protein sequence ID" value="MFC6954150.1"/>
    <property type="molecule type" value="Genomic_DNA"/>
</dbReference>
<feature type="region of interest" description="Disordered" evidence="1">
    <location>
        <begin position="1"/>
        <end position="23"/>
    </location>
</feature>